<dbReference type="RefSeq" id="XP_016759697.1">
    <property type="nucleotide sequence ID" value="XM_016909858.1"/>
</dbReference>
<dbReference type="SUPFAM" id="SSF53067">
    <property type="entry name" value="Actin-like ATPase domain"/>
    <property type="match status" value="2"/>
</dbReference>
<protein>
    <submittedName>
        <fullName evidence="4">Actin/actin-like protein</fullName>
    </submittedName>
</protein>
<comment type="similarity">
    <text evidence="1">Belongs to the actin family.</text>
</comment>
<name>M3CEW3_SPHMS</name>
<feature type="transmembrane region" description="Helical" evidence="3">
    <location>
        <begin position="371"/>
        <end position="392"/>
    </location>
</feature>
<evidence type="ECO:0000313" key="5">
    <source>
        <dbReference type="Proteomes" id="UP000016931"/>
    </source>
</evidence>
<evidence type="ECO:0000313" key="4">
    <source>
        <dbReference type="EMBL" id="EMF11576.1"/>
    </source>
</evidence>
<dbReference type="AlphaFoldDB" id="M3CEW3"/>
<proteinExistence type="inferred from homology"/>
<dbReference type="STRING" id="692275.M3CEW3"/>
<dbReference type="InterPro" id="IPR043129">
    <property type="entry name" value="ATPase_NBD"/>
</dbReference>
<keyword evidence="3" id="KW-0472">Membrane</keyword>
<dbReference type="Pfam" id="PF00022">
    <property type="entry name" value="Actin"/>
    <property type="match status" value="1"/>
</dbReference>
<evidence type="ECO:0000256" key="2">
    <source>
        <dbReference type="SAM" id="MobiDB-lite"/>
    </source>
</evidence>
<reference evidence="4 5" key="1">
    <citation type="journal article" date="2012" name="PLoS Pathog.">
        <title>Diverse lifestyles and strategies of plant pathogenesis encoded in the genomes of eighteen Dothideomycetes fungi.</title>
        <authorList>
            <person name="Ohm R.A."/>
            <person name="Feau N."/>
            <person name="Henrissat B."/>
            <person name="Schoch C.L."/>
            <person name="Horwitz B.A."/>
            <person name="Barry K.W."/>
            <person name="Condon B.J."/>
            <person name="Copeland A.C."/>
            <person name="Dhillon B."/>
            <person name="Glaser F."/>
            <person name="Hesse C.N."/>
            <person name="Kosti I."/>
            <person name="LaButti K."/>
            <person name="Lindquist E.A."/>
            <person name="Lucas S."/>
            <person name="Salamov A.A."/>
            <person name="Bradshaw R.E."/>
            <person name="Ciuffetti L."/>
            <person name="Hamelin R.C."/>
            <person name="Kema G.H.J."/>
            <person name="Lawrence C."/>
            <person name="Scott J.A."/>
            <person name="Spatafora J.W."/>
            <person name="Turgeon B.G."/>
            <person name="de Wit P.J.G.M."/>
            <person name="Zhong S."/>
            <person name="Goodwin S.B."/>
            <person name="Grigoriev I.V."/>
        </authorList>
    </citation>
    <scope>NUCLEOTIDE SEQUENCE [LARGE SCALE GENOMIC DNA]</scope>
    <source>
        <strain evidence="4 5">SO2202</strain>
    </source>
</reference>
<evidence type="ECO:0000256" key="3">
    <source>
        <dbReference type="SAM" id="Phobius"/>
    </source>
</evidence>
<dbReference type="SMART" id="SM00268">
    <property type="entry name" value="ACTIN"/>
    <property type="match status" value="1"/>
</dbReference>
<dbReference type="PANTHER" id="PTHR11937">
    <property type="entry name" value="ACTIN"/>
    <property type="match status" value="1"/>
</dbReference>
<keyword evidence="3" id="KW-0812">Transmembrane</keyword>
<dbReference type="HOGENOM" id="CLU_027965_1_1_1"/>
<dbReference type="EMBL" id="KB456266">
    <property type="protein sequence ID" value="EMF11576.1"/>
    <property type="molecule type" value="Genomic_DNA"/>
</dbReference>
<organism evidence="4 5">
    <name type="scientific">Sphaerulina musiva (strain SO2202)</name>
    <name type="common">Poplar stem canker fungus</name>
    <name type="synonym">Septoria musiva</name>
    <dbReference type="NCBI Taxonomy" id="692275"/>
    <lineage>
        <taxon>Eukaryota</taxon>
        <taxon>Fungi</taxon>
        <taxon>Dikarya</taxon>
        <taxon>Ascomycota</taxon>
        <taxon>Pezizomycotina</taxon>
        <taxon>Dothideomycetes</taxon>
        <taxon>Dothideomycetidae</taxon>
        <taxon>Mycosphaerellales</taxon>
        <taxon>Mycosphaerellaceae</taxon>
        <taxon>Sphaerulina</taxon>
    </lineage>
</organism>
<dbReference type="OMA" id="FFEEYEC"/>
<dbReference type="GeneID" id="27906995"/>
<evidence type="ECO:0000256" key="1">
    <source>
        <dbReference type="RuleBase" id="RU000487"/>
    </source>
</evidence>
<dbReference type="Gene3D" id="2.30.36.70">
    <property type="entry name" value="Actin, Chain A, domain 2"/>
    <property type="match status" value="1"/>
</dbReference>
<feature type="compositionally biased region" description="Low complexity" evidence="2">
    <location>
        <begin position="1"/>
        <end position="14"/>
    </location>
</feature>
<keyword evidence="3" id="KW-1133">Transmembrane helix</keyword>
<dbReference type="Gene3D" id="3.90.640.10">
    <property type="entry name" value="Actin, Chain A, domain 4"/>
    <property type="match status" value="1"/>
</dbReference>
<dbReference type="InterPro" id="IPR004000">
    <property type="entry name" value="Actin"/>
</dbReference>
<dbReference type="OrthoDB" id="6220758at2759"/>
<dbReference type="FunFam" id="3.30.420.40:FF:000058">
    <property type="entry name" value="Putative actin-related protein 5"/>
    <property type="match status" value="1"/>
</dbReference>
<accession>M3CEW3</accession>
<dbReference type="eggNOG" id="KOG0680">
    <property type="taxonomic scope" value="Eukaryota"/>
</dbReference>
<feature type="region of interest" description="Disordered" evidence="2">
    <location>
        <begin position="1"/>
        <end position="23"/>
    </location>
</feature>
<gene>
    <name evidence="4" type="ORF">SEPMUDRAFT_69319</name>
</gene>
<dbReference type="Gene3D" id="3.30.420.40">
    <property type="match status" value="2"/>
</dbReference>
<dbReference type="Proteomes" id="UP000016931">
    <property type="component" value="Unassembled WGS sequence"/>
</dbReference>
<dbReference type="CDD" id="cd10210">
    <property type="entry name" value="ASKHA_NBD_Arp6"/>
    <property type="match status" value="1"/>
</dbReference>
<sequence>MAKSKPSVTSKTSTEGGHADRLGKRTLVFDNGAHSIKAGFSVAGSEPKVQDCHAVANCIARSQRDKLTYIGQELDDCRDFGELQIRRAVEKGYVVSWEAEKTIWERTLLHPQSPFRCDPHHTTLLYTEAPNAPTVLSRNADEIIFEEFEFHALYRTISPALNAYAPSPFPTTTTTPTPPLLPHGVPLQSVLIVDAGHSHTTVTPLYHGRPLHPACRRLDIGGKTLTNYLRSLLSRTMDMHREEWISQEIKEDTCYVCPSAQDFSDRLERVWKGGQKDHRTIDASLVVDYVLPDYERLLRGFPRPHDPSQGAKMRRLGIGGAAGGWSEMVLPIGNERFTTPEILFTPSDLGMQQEGIAGTILQTLHALPKGLWQSFLGNIVVVGGTTLLPGFVERLENDLRMRIDEGYVVRVAKAEDPVKNAWLGGARLAQNEDVLKALVVTRKEYEEHGDVWTRRKFAGKVGK</sequence>
<keyword evidence="5" id="KW-1185">Reference proteome</keyword>